<proteinExistence type="predicted"/>
<comment type="caution">
    <text evidence="2">The sequence shown here is derived from an EMBL/GenBank/DDBJ whole genome shotgun (WGS) entry which is preliminary data.</text>
</comment>
<dbReference type="AlphaFoldDB" id="A0AAV3HXP9"/>
<gene>
    <name evidence="2" type="ORF">EC34880_5505</name>
</gene>
<protein>
    <submittedName>
        <fullName evidence="2">Uncharacterized protein</fullName>
    </submittedName>
</protein>
<evidence type="ECO:0000256" key="1">
    <source>
        <dbReference type="SAM" id="MobiDB-lite"/>
    </source>
</evidence>
<feature type="region of interest" description="Disordered" evidence="1">
    <location>
        <begin position="1"/>
        <end position="28"/>
    </location>
</feature>
<name>A0AAV3HXP9_ECOLX</name>
<evidence type="ECO:0000313" key="2">
    <source>
        <dbReference type="EMBL" id="ELW25931.1"/>
    </source>
</evidence>
<evidence type="ECO:0000313" key="3">
    <source>
        <dbReference type="Proteomes" id="UP000011584"/>
    </source>
</evidence>
<accession>A0AAV3HXP9</accession>
<organism evidence="2 3">
    <name type="scientific">Escherichia coli 3.4880</name>
    <dbReference type="NCBI Taxonomy" id="1051347"/>
    <lineage>
        <taxon>Bacteria</taxon>
        <taxon>Pseudomonadati</taxon>
        <taxon>Pseudomonadota</taxon>
        <taxon>Gammaproteobacteria</taxon>
        <taxon>Enterobacterales</taxon>
        <taxon>Enterobacteriaceae</taxon>
        <taxon>Escherichia</taxon>
    </lineage>
</organism>
<dbReference type="Proteomes" id="UP000011584">
    <property type="component" value="Unassembled WGS sequence"/>
</dbReference>
<sequence>MYPIIQSGLGAGGSHEASSLDIRPDHRPFRHCESGPMAQTRHWRHLGVVEIREHAL</sequence>
<dbReference type="EMBL" id="AOET01000161">
    <property type="protein sequence ID" value="ELW25931.1"/>
    <property type="molecule type" value="Genomic_DNA"/>
</dbReference>
<reference evidence="2 3" key="1">
    <citation type="submission" date="2012-11" db="EMBL/GenBank/DDBJ databases">
        <title>Genomic anatomy of Escherichia coli O157:H7 outbreaks.</title>
        <authorList>
            <person name="Tracy H.T."/>
            <person name="Eppinger M."/>
            <person name="Daugherty S."/>
            <person name="Agrawal S."/>
            <person name="Galens K."/>
            <person name="Tallon L."/>
            <person name="Shefchek K."/>
            <person name="Parankush S."/>
            <person name="Cebula T.A."/>
            <person name="Feng P."/>
            <person name="Soderlund R."/>
            <person name="Mammel M.K."/>
            <person name="DebRoy C."/>
            <person name="Dudley E.G."/>
            <person name="Tarr P.I."/>
            <person name="Fraser-Liggett C."/>
            <person name="Ravel J."/>
        </authorList>
    </citation>
    <scope>NUCLEOTIDE SEQUENCE [LARGE SCALE GENOMIC DNA]</scope>
    <source>
        <strain evidence="2 3">3.4880</strain>
    </source>
</reference>